<dbReference type="Pfam" id="PF24068">
    <property type="entry name" value="TPD1_C"/>
    <property type="match status" value="1"/>
</dbReference>
<gene>
    <name evidence="3" type="primary">LOC112294314</name>
    <name evidence="2" type="ORF">PHYPA_021866</name>
</gene>
<dbReference type="GO" id="GO:0001709">
    <property type="term" value="P:cell fate determination"/>
    <property type="evidence" value="ECO:0000318"/>
    <property type="project" value="GO_Central"/>
</dbReference>
<dbReference type="KEGG" id="ppp:112294314"/>
<name>A0A2K1J3A8_PHYPA</name>
<keyword evidence="1" id="KW-0732">Signal</keyword>
<reference evidence="2 4" key="1">
    <citation type="journal article" date="2008" name="Science">
        <title>The Physcomitrella genome reveals evolutionary insights into the conquest of land by plants.</title>
        <authorList>
            <person name="Rensing S."/>
            <person name="Lang D."/>
            <person name="Zimmer A."/>
            <person name="Terry A."/>
            <person name="Salamov A."/>
            <person name="Shapiro H."/>
            <person name="Nishiyama T."/>
            <person name="Perroud P.-F."/>
            <person name="Lindquist E."/>
            <person name="Kamisugi Y."/>
            <person name="Tanahashi T."/>
            <person name="Sakakibara K."/>
            <person name="Fujita T."/>
            <person name="Oishi K."/>
            <person name="Shin-I T."/>
            <person name="Kuroki Y."/>
            <person name="Toyoda A."/>
            <person name="Suzuki Y."/>
            <person name="Hashimoto A."/>
            <person name="Yamaguchi K."/>
            <person name="Sugano A."/>
            <person name="Kohara Y."/>
            <person name="Fujiyama A."/>
            <person name="Anterola A."/>
            <person name="Aoki S."/>
            <person name="Ashton N."/>
            <person name="Barbazuk W.B."/>
            <person name="Barker E."/>
            <person name="Bennetzen J."/>
            <person name="Bezanilla M."/>
            <person name="Blankenship R."/>
            <person name="Cho S.H."/>
            <person name="Dutcher S."/>
            <person name="Estelle M."/>
            <person name="Fawcett J.A."/>
            <person name="Gundlach H."/>
            <person name="Hanada K."/>
            <person name="Heyl A."/>
            <person name="Hicks K.A."/>
            <person name="Hugh J."/>
            <person name="Lohr M."/>
            <person name="Mayer K."/>
            <person name="Melkozernov A."/>
            <person name="Murata T."/>
            <person name="Nelson D."/>
            <person name="Pils B."/>
            <person name="Prigge M."/>
            <person name="Reiss B."/>
            <person name="Renner T."/>
            <person name="Rombauts S."/>
            <person name="Rushton P."/>
            <person name="Sanderfoot A."/>
            <person name="Schween G."/>
            <person name="Shiu S.-H."/>
            <person name="Stueber K."/>
            <person name="Theodoulou F.L."/>
            <person name="Tu H."/>
            <person name="Van de Peer Y."/>
            <person name="Verrier P.J."/>
            <person name="Waters E."/>
            <person name="Wood A."/>
            <person name="Yang L."/>
            <person name="Cove D."/>
            <person name="Cuming A."/>
            <person name="Hasebe M."/>
            <person name="Lucas S."/>
            <person name="Mishler D.B."/>
            <person name="Reski R."/>
            <person name="Grigoriev I."/>
            <person name="Quatrano R.S."/>
            <person name="Boore J.L."/>
        </authorList>
    </citation>
    <scope>NUCLEOTIDE SEQUENCE [LARGE SCALE GENOMIC DNA]</scope>
    <source>
        <strain evidence="3 4">cv. Gransden 2004</strain>
    </source>
</reference>
<dbReference type="Gramene" id="Pp3c17_9810V3.1">
    <property type="protein sequence ID" value="Pp3c17_9810V3.1"/>
    <property type="gene ID" value="Pp3c17_9810"/>
</dbReference>
<dbReference type="PANTHER" id="PTHR33184">
    <property type="entry name" value="PROTEIN TAPETUM DETERMINANT 1-LIKE-RELATED"/>
    <property type="match status" value="1"/>
</dbReference>
<evidence type="ECO:0000256" key="1">
    <source>
        <dbReference type="ARBA" id="ARBA00022729"/>
    </source>
</evidence>
<accession>A0A2K1J3A8</accession>
<organism evidence="2">
    <name type="scientific">Physcomitrium patens</name>
    <name type="common">Spreading-leaved earth moss</name>
    <name type="synonym">Physcomitrella patens</name>
    <dbReference type="NCBI Taxonomy" id="3218"/>
    <lineage>
        <taxon>Eukaryota</taxon>
        <taxon>Viridiplantae</taxon>
        <taxon>Streptophyta</taxon>
        <taxon>Embryophyta</taxon>
        <taxon>Bryophyta</taxon>
        <taxon>Bryophytina</taxon>
        <taxon>Bryopsida</taxon>
        <taxon>Funariidae</taxon>
        <taxon>Funariales</taxon>
        <taxon>Funariaceae</taxon>
        <taxon>Physcomitrium</taxon>
    </lineage>
</organism>
<protein>
    <submittedName>
        <fullName evidence="2 3">Uncharacterized protein</fullName>
    </submittedName>
</protein>
<dbReference type="GeneID" id="112294314"/>
<dbReference type="OrthoDB" id="1572689at2759"/>
<reference evidence="2 4" key="2">
    <citation type="journal article" date="2018" name="Plant J.">
        <title>The Physcomitrella patens chromosome-scale assembly reveals moss genome structure and evolution.</title>
        <authorList>
            <person name="Lang D."/>
            <person name="Ullrich K.K."/>
            <person name="Murat F."/>
            <person name="Fuchs J."/>
            <person name="Jenkins J."/>
            <person name="Haas F.B."/>
            <person name="Piednoel M."/>
            <person name="Gundlach H."/>
            <person name="Van Bel M."/>
            <person name="Meyberg R."/>
            <person name="Vives C."/>
            <person name="Morata J."/>
            <person name="Symeonidi A."/>
            <person name="Hiss M."/>
            <person name="Muchero W."/>
            <person name="Kamisugi Y."/>
            <person name="Saleh O."/>
            <person name="Blanc G."/>
            <person name="Decker E.L."/>
            <person name="van Gessel N."/>
            <person name="Grimwood J."/>
            <person name="Hayes R.D."/>
            <person name="Graham S.W."/>
            <person name="Gunter L.E."/>
            <person name="McDaniel S.F."/>
            <person name="Hoernstein S.N.W."/>
            <person name="Larsson A."/>
            <person name="Li F.W."/>
            <person name="Perroud P.F."/>
            <person name="Phillips J."/>
            <person name="Ranjan P."/>
            <person name="Rokshar D.S."/>
            <person name="Rothfels C.J."/>
            <person name="Schneider L."/>
            <person name="Shu S."/>
            <person name="Stevenson D.W."/>
            <person name="Thummler F."/>
            <person name="Tillich M."/>
            <person name="Villarreal Aguilar J.C."/>
            <person name="Widiez T."/>
            <person name="Wong G.K."/>
            <person name="Wymore A."/>
            <person name="Zhang Y."/>
            <person name="Zimmer A.D."/>
            <person name="Quatrano R.S."/>
            <person name="Mayer K.F.X."/>
            <person name="Goodstein D."/>
            <person name="Casacuberta J.M."/>
            <person name="Vandepoele K."/>
            <person name="Reski R."/>
            <person name="Cuming A.C."/>
            <person name="Tuskan G.A."/>
            <person name="Maumus F."/>
            <person name="Salse J."/>
            <person name="Schmutz J."/>
            <person name="Rensing S.A."/>
        </authorList>
    </citation>
    <scope>NUCLEOTIDE SEQUENCE [LARGE SCALE GENOMIC DNA]</scope>
    <source>
        <strain evidence="3 4">cv. Gransden 2004</strain>
    </source>
</reference>
<dbReference type="RefSeq" id="XP_024400376.1">
    <property type="nucleotide sequence ID" value="XM_024544608.2"/>
</dbReference>
<dbReference type="PANTHER" id="PTHR33184:SF2">
    <property type="entry name" value="APPLE DOMAIN-CONTAINING PROTEIN"/>
    <property type="match status" value="1"/>
</dbReference>
<reference evidence="3" key="3">
    <citation type="submission" date="2020-12" db="UniProtKB">
        <authorList>
            <consortium name="EnsemblPlants"/>
        </authorList>
    </citation>
    <scope>IDENTIFICATION</scope>
</reference>
<evidence type="ECO:0000313" key="3">
    <source>
        <dbReference type="EnsemblPlants" id="Pp3c17_9810V3.1"/>
    </source>
</evidence>
<dbReference type="InterPro" id="IPR040361">
    <property type="entry name" value="TPD1"/>
</dbReference>
<dbReference type="PaxDb" id="3218-PP1S105_252V6.1"/>
<dbReference type="EnsemblPlants" id="Pp3c17_9810V3.2">
    <property type="protein sequence ID" value="Pp3c17_9810V3.2"/>
    <property type="gene ID" value="Pp3c17_9810"/>
</dbReference>
<dbReference type="EMBL" id="ABEU02000017">
    <property type="protein sequence ID" value="PNR36016.1"/>
    <property type="molecule type" value="Genomic_DNA"/>
</dbReference>
<dbReference type="EnsemblPlants" id="Pp3c17_9810V3.1">
    <property type="protein sequence ID" value="Pp3c17_9810V3.1"/>
    <property type="gene ID" value="Pp3c17_9810"/>
</dbReference>
<keyword evidence="4" id="KW-1185">Reference proteome</keyword>
<proteinExistence type="predicted"/>
<dbReference type="Proteomes" id="UP000006727">
    <property type="component" value="Chromosome 17"/>
</dbReference>
<dbReference type="Gramene" id="Pp3c17_9810V3.2">
    <property type="protein sequence ID" value="Pp3c17_9810V3.2"/>
    <property type="gene ID" value="Pp3c17_9810"/>
</dbReference>
<evidence type="ECO:0000313" key="4">
    <source>
        <dbReference type="Proteomes" id="UP000006727"/>
    </source>
</evidence>
<dbReference type="AlphaFoldDB" id="A0A2K1J3A8"/>
<evidence type="ECO:0000313" key="2">
    <source>
        <dbReference type="EMBL" id="PNR36016.1"/>
    </source>
</evidence>
<sequence length="239" mass="27116">MSLHRVPDCTCRTPQSFFRAIICAVLFFSSPIDFFVHAEALTGAESDLELPTSSILSGKHFIQYGTQRTRADSRPKHWNRMSDSRHVIGTERSNDLTKFYSDLPEIATWDNAMLGTDIDNKFFGRSFNRNRRMLQQTRNLCTNKDISISQGPDGSPGMPHFSVQIVNTCMSGCAPSQVHVYCGWFASASLVNPNIFQRLAYNDCLVNGGRPLKQGEIVRFTYANSFMYPIRFKSARFCR</sequence>